<evidence type="ECO:0000313" key="1">
    <source>
        <dbReference type="EMBL" id="AFI04565.1"/>
    </source>
</evidence>
<dbReference type="AlphaFoldDB" id="I0ENP6"/>
<dbReference type="Proteomes" id="UP000005010">
    <property type="component" value="Chromosome"/>
</dbReference>
<name>I0ENP6_HELC0</name>
<reference evidence="2" key="1">
    <citation type="submission" date="2012-04" db="EMBL/GenBank/DDBJ databases">
        <title>Complete genome sequence of Helicobacter cetorum strain MIT 00-7128.</title>
        <authorList>
            <person name="Kersulyte D."/>
            <person name="Berg D.E."/>
        </authorList>
    </citation>
    <scope>NUCLEOTIDE SEQUENCE [LARGE SCALE GENOMIC DNA]</scope>
    <source>
        <strain evidence="2">MIT 00-7128</strain>
    </source>
</reference>
<dbReference type="EMBL" id="CP003479">
    <property type="protein sequence ID" value="AFI04565.1"/>
    <property type="molecule type" value="Genomic_DNA"/>
</dbReference>
<gene>
    <name evidence="1" type="ordered locus">HCW_06535</name>
</gene>
<dbReference type="KEGG" id="hce:HCW_06535"/>
<dbReference type="STRING" id="182217.HCW_06535"/>
<organism evidence="1 2">
    <name type="scientific">Helicobacter cetorum (strain ATCC BAA-429 / MIT 00-7128)</name>
    <dbReference type="NCBI Taxonomy" id="182217"/>
    <lineage>
        <taxon>Bacteria</taxon>
        <taxon>Pseudomonadati</taxon>
        <taxon>Campylobacterota</taxon>
        <taxon>Epsilonproteobacteria</taxon>
        <taxon>Campylobacterales</taxon>
        <taxon>Helicobacteraceae</taxon>
        <taxon>Helicobacter</taxon>
    </lineage>
</organism>
<accession>I0ENP6</accession>
<proteinExistence type="predicted"/>
<dbReference type="HOGENOM" id="CLU_1693081_0_0_7"/>
<sequence length="145" mass="17017">MVKKKSCRLKKLEEFSKLKRLKVLLPLSLQENLKVVAIKDDKLLFAFESIWACKEFNKEHSKRVGRFLKENVQMLELRTDLEIIGYVPKDSLEKADFNAPIKNLNQFYCPSALGNFHNSIQDETLHALFEKARSLIGYQRRLFEN</sequence>
<keyword evidence="2" id="KW-1185">Reference proteome</keyword>
<dbReference type="PATRIC" id="fig|182217.3.peg.1380"/>
<protein>
    <submittedName>
        <fullName evidence="1">Uncharacterized protein</fullName>
    </submittedName>
</protein>
<evidence type="ECO:0000313" key="2">
    <source>
        <dbReference type="Proteomes" id="UP000005010"/>
    </source>
</evidence>